<dbReference type="OrthoDB" id="2870483at2"/>
<dbReference type="STRING" id="1298598.JCM21714_272"/>
<accession>W4VEY6</accession>
<name>W4VEY6_9BACI</name>
<organism evidence="3 4">
    <name type="scientific">Gracilibacillus boraciitolerans JCM 21714</name>
    <dbReference type="NCBI Taxonomy" id="1298598"/>
    <lineage>
        <taxon>Bacteria</taxon>
        <taxon>Bacillati</taxon>
        <taxon>Bacillota</taxon>
        <taxon>Bacilli</taxon>
        <taxon>Bacillales</taxon>
        <taxon>Bacillaceae</taxon>
        <taxon>Gracilibacillus</taxon>
    </lineage>
</organism>
<feature type="chain" id="PRO_5038452974" evidence="1">
    <location>
        <begin position="22"/>
        <end position="126"/>
    </location>
</feature>
<dbReference type="PROSITE" id="PS51257">
    <property type="entry name" value="PROKAR_LIPOPROTEIN"/>
    <property type="match status" value="1"/>
</dbReference>
<evidence type="ECO:0000259" key="2">
    <source>
        <dbReference type="Pfam" id="PF14478"/>
    </source>
</evidence>
<dbReference type="RefSeq" id="WP_035721014.1">
    <property type="nucleotide sequence ID" value="NZ_BAVS01000001.1"/>
</dbReference>
<reference evidence="3 4" key="1">
    <citation type="journal article" date="2014" name="Genome Announc.">
        <title>Draft Genome Sequence of the Boron-Tolerant and Moderately Halotolerant Bacterium Gracilibacillus boraciitolerans JCM 21714T.</title>
        <authorList>
            <person name="Ahmed I."/>
            <person name="Oshima K."/>
            <person name="Suda W."/>
            <person name="Kitamura K."/>
            <person name="Iida T."/>
            <person name="Ohmori Y."/>
            <person name="Fujiwara T."/>
            <person name="Hattori M."/>
            <person name="Ohkuma M."/>
        </authorList>
    </citation>
    <scope>NUCLEOTIDE SEQUENCE [LARGE SCALE GENOMIC DNA]</scope>
    <source>
        <strain evidence="3 4">JCM 21714</strain>
    </source>
</reference>
<gene>
    <name evidence="3" type="ORF">JCM21714_272</name>
</gene>
<dbReference type="Pfam" id="PF14478">
    <property type="entry name" value="DUF4430"/>
    <property type="match status" value="1"/>
</dbReference>
<dbReference type="InterPro" id="IPR027954">
    <property type="entry name" value="Transcobalamin-like_C"/>
</dbReference>
<protein>
    <submittedName>
        <fullName evidence="3">Transporter</fullName>
    </submittedName>
</protein>
<keyword evidence="4" id="KW-1185">Reference proteome</keyword>
<dbReference type="eggNOG" id="ENOG5032Y2X">
    <property type="taxonomic scope" value="Bacteria"/>
</dbReference>
<comment type="caution">
    <text evidence="3">The sequence shown here is derived from an EMBL/GenBank/DDBJ whole genome shotgun (WGS) entry which is preliminary data.</text>
</comment>
<evidence type="ECO:0000313" key="3">
    <source>
        <dbReference type="EMBL" id="GAE91324.1"/>
    </source>
</evidence>
<proteinExistence type="predicted"/>
<evidence type="ECO:0000313" key="4">
    <source>
        <dbReference type="Proteomes" id="UP000019102"/>
    </source>
</evidence>
<dbReference type="Proteomes" id="UP000019102">
    <property type="component" value="Unassembled WGS sequence"/>
</dbReference>
<evidence type="ECO:0000256" key="1">
    <source>
        <dbReference type="SAM" id="SignalP"/>
    </source>
</evidence>
<feature type="signal peptide" evidence="1">
    <location>
        <begin position="1"/>
        <end position="21"/>
    </location>
</feature>
<keyword evidence="1" id="KW-0732">Signal</keyword>
<dbReference type="AlphaFoldDB" id="W4VEY6"/>
<dbReference type="EMBL" id="BAVS01000001">
    <property type="protein sequence ID" value="GAE91324.1"/>
    <property type="molecule type" value="Genomic_DNA"/>
</dbReference>
<feature type="domain" description="Transcobalamin-like C-terminal" evidence="2">
    <location>
        <begin position="58"/>
        <end position="123"/>
    </location>
</feature>
<sequence>MKKIIQFLSVIVIAIFLGACGNEEKQSTSEEVNVHVTITDQTSDSTISDENFTVQADTNLLTVLEDNYEVEVSEDGFLTAIEGHKQEVEKGVYWLYEVNGEMASVGISDYLIKDQDHITFDLEATE</sequence>
<dbReference type="Gene3D" id="2.170.130.30">
    <property type="match status" value="1"/>
</dbReference>